<dbReference type="InterPro" id="IPR017853">
    <property type="entry name" value="GH"/>
</dbReference>
<dbReference type="InterPro" id="IPR038901">
    <property type="entry name" value="HEXDC-like"/>
</dbReference>
<accession>A0A371J5F4</accession>
<comment type="caution">
    <text evidence="5">The sequence shown here is derived from an EMBL/GenBank/DDBJ whole genome shotgun (WGS) entry which is preliminary data.</text>
</comment>
<sequence length="628" mass="73857">MKLKLVNLNDELLSDLREISKVINIEFCNSGEKIYVSKLDDIEENVLEISNGIVKYKNKHHLFRAIGLYAQLNKGEEFYWEEKSYIPDIGPMIDASRNAVYKVDKIKDIMATMAVLGLNRIMLYTEDTYEIKGYEYFGYLRGRYSSDELREIDEYGQKLGIEVIPCIQTLAHLKQTLKWNYGEDIKDTDDVLLVGEDKTYEFIDAMIKNIKSCFRSNKIHIGMDEAFDLGRGEYINKNGYTNHFDIMINHLSKVYSICKSYNLEPMMWDDMFFRAGAPNGFYYNQDTFISKEIAEKIPKDLSLVYWDYYHKDRDIYRKFFDIRKVFNNKVIFAGGIWKWTGLVPNYDQTFKSSNEAMFACKEENIKEVIITAWGDDGDETTIDTITPGLILFAEHAYSKNIDMQWIDKRCEFFTDLKLKDFFELQKLDKIESGDSENLRTVNPSKYLLYQDILLGAFDAHIENLSDLRTYYEKVSVDLLEIANKSRKYELLFKFYAELSKVLAIKSDIGVKIKTAYEDNNLIELINICDNTLDELIIRLDNFQNTYRQQWYKDCKGHGFEVIDIRLGGVRSRINSTKFRLKSYLNNEIDCIEELEDRRLYYSYDFTNDSKQISCNRYKDISTQNTLSW</sequence>
<organism evidence="5 6">
    <name type="scientific">Romboutsia weinsteinii</name>
    <dbReference type="NCBI Taxonomy" id="2020949"/>
    <lineage>
        <taxon>Bacteria</taxon>
        <taxon>Bacillati</taxon>
        <taxon>Bacillota</taxon>
        <taxon>Clostridia</taxon>
        <taxon>Peptostreptococcales</taxon>
        <taxon>Peptostreptococcaceae</taxon>
        <taxon>Romboutsia</taxon>
    </lineage>
</organism>
<evidence type="ECO:0000259" key="4">
    <source>
        <dbReference type="Pfam" id="PF18088"/>
    </source>
</evidence>
<name>A0A371J5F4_9FIRM</name>
<dbReference type="Pfam" id="PF18088">
    <property type="entry name" value="Glyco_H_20C_C"/>
    <property type="match status" value="1"/>
</dbReference>
<dbReference type="Proteomes" id="UP000215694">
    <property type="component" value="Unassembled WGS sequence"/>
</dbReference>
<dbReference type="Pfam" id="PF00728">
    <property type="entry name" value="Glyco_hydro_20"/>
    <property type="match status" value="1"/>
</dbReference>
<dbReference type="AlphaFoldDB" id="A0A371J5F4"/>
<evidence type="ECO:0000256" key="2">
    <source>
        <dbReference type="ARBA" id="ARBA00022801"/>
    </source>
</evidence>
<evidence type="ECO:0000313" key="6">
    <source>
        <dbReference type="Proteomes" id="UP000215694"/>
    </source>
</evidence>
<proteinExistence type="inferred from homology"/>
<protein>
    <submittedName>
        <fullName evidence="5">Beta-N-acetylhexosaminidase</fullName>
    </submittedName>
</protein>
<dbReference type="InterPro" id="IPR041063">
    <property type="entry name" value="Glyco_H_20C_C"/>
</dbReference>
<reference evidence="5 6" key="1">
    <citation type="journal article" date="2017" name="Genome Announc.">
        <title>Draft Genome Sequence of Romboutsia weinsteinii sp. nov. Strain CCRI-19649(T) Isolated from Surface Water.</title>
        <authorList>
            <person name="Maheux A.F."/>
            <person name="Boudreau D.K."/>
            <person name="Berube E."/>
            <person name="Boissinot M."/>
            <person name="Cantin P."/>
            <person name="Raymond F."/>
            <person name="Corbeil J."/>
            <person name="Omar R.F."/>
            <person name="Bergeron M.G."/>
        </authorList>
    </citation>
    <scope>NUCLEOTIDE SEQUENCE [LARGE SCALE GENOMIC DNA]</scope>
    <source>
        <strain evidence="5 6">CCRI-19649</strain>
    </source>
</reference>
<feature type="domain" description="Glycoside hydrolase family 20 catalytic" evidence="3">
    <location>
        <begin position="90"/>
        <end position="276"/>
    </location>
</feature>
<dbReference type="GO" id="GO:0004563">
    <property type="term" value="F:beta-N-acetylhexosaminidase activity"/>
    <property type="evidence" value="ECO:0007669"/>
    <property type="project" value="UniProtKB-ARBA"/>
</dbReference>
<dbReference type="EMBL" id="NOJY02000009">
    <property type="protein sequence ID" value="RDY28020.1"/>
    <property type="molecule type" value="Genomic_DNA"/>
</dbReference>
<dbReference type="InterPro" id="IPR015883">
    <property type="entry name" value="Glyco_hydro_20_cat"/>
</dbReference>
<dbReference type="GO" id="GO:0005975">
    <property type="term" value="P:carbohydrate metabolic process"/>
    <property type="evidence" value="ECO:0007669"/>
    <property type="project" value="InterPro"/>
</dbReference>
<dbReference type="Gene3D" id="3.20.20.80">
    <property type="entry name" value="Glycosidases"/>
    <property type="match status" value="1"/>
</dbReference>
<dbReference type="OrthoDB" id="383771at2"/>
<evidence type="ECO:0000256" key="1">
    <source>
        <dbReference type="ARBA" id="ARBA00006285"/>
    </source>
</evidence>
<evidence type="ECO:0000259" key="3">
    <source>
        <dbReference type="Pfam" id="PF00728"/>
    </source>
</evidence>
<feature type="domain" description="Glycoside Hydrolase 20C C-terminal" evidence="4">
    <location>
        <begin position="420"/>
        <end position="610"/>
    </location>
</feature>
<dbReference type="SUPFAM" id="SSF51445">
    <property type="entry name" value="(Trans)glycosidases"/>
    <property type="match status" value="1"/>
</dbReference>
<dbReference type="PANTHER" id="PTHR21040">
    <property type="entry name" value="BCDNA.GH04120"/>
    <property type="match status" value="1"/>
</dbReference>
<keyword evidence="6" id="KW-1185">Reference proteome</keyword>
<dbReference type="PANTHER" id="PTHR21040:SF8">
    <property type="entry name" value="BCDNA.GH04120"/>
    <property type="match status" value="1"/>
</dbReference>
<comment type="similarity">
    <text evidence="1">Belongs to the glycosyl hydrolase 20 family.</text>
</comment>
<dbReference type="CDD" id="cd06565">
    <property type="entry name" value="GH20_GcnA-like"/>
    <property type="match status" value="1"/>
</dbReference>
<gene>
    <name evidence="5" type="ORF">CHL78_006870</name>
</gene>
<keyword evidence="2" id="KW-0378">Hydrolase</keyword>
<dbReference type="Gene3D" id="1.20.120.670">
    <property type="entry name" value="N-acetyl-b-d-glucoasminidase"/>
    <property type="match status" value="1"/>
</dbReference>
<evidence type="ECO:0000313" key="5">
    <source>
        <dbReference type="EMBL" id="RDY28020.1"/>
    </source>
</evidence>
<dbReference type="RefSeq" id="WP_094369664.1">
    <property type="nucleotide sequence ID" value="NZ_NOJY02000009.1"/>
</dbReference>